<organism evidence="2 3">
    <name type="scientific">Catenaria anguillulae PL171</name>
    <dbReference type="NCBI Taxonomy" id="765915"/>
    <lineage>
        <taxon>Eukaryota</taxon>
        <taxon>Fungi</taxon>
        <taxon>Fungi incertae sedis</taxon>
        <taxon>Blastocladiomycota</taxon>
        <taxon>Blastocladiomycetes</taxon>
        <taxon>Blastocladiales</taxon>
        <taxon>Catenariaceae</taxon>
        <taxon>Catenaria</taxon>
    </lineage>
</organism>
<dbReference type="AlphaFoldDB" id="A0A1Y2I406"/>
<comment type="caution">
    <text evidence="2">The sequence shown here is derived from an EMBL/GenBank/DDBJ whole genome shotgun (WGS) entry which is preliminary data.</text>
</comment>
<name>A0A1Y2I406_9FUNG</name>
<protein>
    <submittedName>
        <fullName evidence="2">Uncharacterized protein</fullName>
    </submittedName>
</protein>
<evidence type="ECO:0000256" key="1">
    <source>
        <dbReference type="SAM" id="MobiDB-lite"/>
    </source>
</evidence>
<gene>
    <name evidence="2" type="ORF">BCR44DRAFT_1424116</name>
</gene>
<feature type="region of interest" description="Disordered" evidence="1">
    <location>
        <begin position="1"/>
        <end position="114"/>
    </location>
</feature>
<feature type="compositionally biased region" description="Basic and acidic residues" evidence="1">
    <location>
        <begin position="54"/>
        <end position="64"/>
    </location>
</feature>
<dbReference type="Proteomes" id="UP000193411">
    <property type="component" value="Unassembled WGS sequence"/>
</dbReference>
<dbReference type="EMBL" id="MCFL01000002">
    <property type="protein sequence ID" value="ORZ40954.1"/>
    <property type="molecule type" value="Genomic_DNA"/>
</dbReference>
<feature type="compositionally biased region" description="Low complexity" evidence="1">
    <location>
        <begin position="75"/>
        <end position="87"/>
    </location>
</feature>
<reference evidence="2 3" key="1">
    <citation type="submission" date="2016-07" db="EMBL/GenBank/DDBJ databases">
        <title>Pervasive Adenine N6-methylation of Active Genes in Fungi.</title>
        <authorList>
            <consortium name="DOE Joint Genome Institute"/>
            <person name="Mondo S.J."/>
            <person name="Dannebaum R.O."/>
            <person name="Kuo R.C."/>
            <person name="Labutti K."/>
            <person name="Haridas S."/>
            <person name="Kuo A."/>
            <person name="Salamov A."/>
            <person name="Ahrendt S.R."/>
            <person name="Lipzen A."/>
            <person name="Sullivan W."/>
            <person name="Andreopoulos W.B."/>
            <person name="Clum A."/>
            <person name="Lindquist E."/>
            <person name="Daum C."/>
            <person name="Ramamoorthy G.K."/>
            <person name="Gryganskyi A."/>
            <person name="Culley D."/>
            <person name="Magnuson J.K."/>
            <person name="James T.Y."/>
            <person name="O'Malley M.A."/>
            <person name="Stajich J.E."/>
            <person name="Spatafora J.W."/>
            <person name="Visel A."/>
            <person name="Grigoriev I.V."/>
        </authorList>
    </citation>
    <scope>NUCLEOTIDE SEQUENCE [LARGE SCALE GENOMIC DNA]</scope>
    <source>
        <strain evidence="2 3">PL171</strain>
    </source>
</reference>
<evidence type="ECO:0000313" key="3">
    <source>
        <dbReference type="Proteomes" id="UP000193411"/>
    </source>
</evidence>
<proteinExistence type="predicted"/>
<keyword evidence="3" id="KW-1185">Reference proteome</keyword>
<evidence type="ECO:0000313" key="2">
    <source>
        <dbReference type="EMBL" id="ORZ40954.1"/>
    </source>
</evidence>
<sequence length="754" mass="81871">MIGSQALHQQPPAARQPASVDSTTAESDGSLDIVGQASSQRKAFPATVEWNKSPNERPAVREIAHGPVSSSISRQQPAQPSQLLPPLTRAGSRTPLAATSEPSPTVPESLSIVRGQDRTPKAYSLVTSTPPFLDANLFANALASASRSHRLSVAITPRRKVLNAASRVDDEASQEVTRLCGFPAFASPHYPWRIDIWTPAIAYRSEVGGSSLADVIANAVPDHQVVDAATALIVTLVDTQKQGGLSLTKSLAHQAMLVALTVRYPSHFLTLPVRGHPNLLAWMQHTYPSMFSIPSEGLVLAWLLQRLVFTSVTWRDAPKLVEALQTAYVKFLGSSFLESPTAHPRLHEASAEILGQLLNGVDYLGPPHLASSVLSLLVKAAGLPLSVPSMTSVLQTLAKHRETAVRHFLTNESHYTQLALQYSRILWAPDHELGGRAIPRTLSAEIVESLLLRDSSGQWWQMLCDMVPSHIQLTRDVLVRLVRRRRKRATTGQVSKVTAMDAHLGQFAQAFEQLHTNLADLSFKRHSEADLLRLSCLQVVDDLCQLYPYNPIPSSDTSLTKSRSTHIFRFLSWCFFTLFTLAMAVAFVTCPDTSTSLGQIAPLLPAYLLSPLIPAVSDMTQPPSTPSAATTCVPEPTRYPFRSVLCAVRSSWAVSMIPVWQQQLTATISEFWSSPQVHLVIERATGSPLIASVRPVITDASATLAVGSRVANGVWQSHAVPAMTATVDWVVWHLDAVIGSGALLEHSIGKALGG</sequence>
<accession>A0A1Y2I406</accession>